<dbReference type="InterPro" id="IPR016181">
    <property type="entry name" value="Acyl_CoA_acyltransferase"/>
</dbReference>
<dbReference type="GeneID" id="17284316"/>
<proteinExistence type="predicted"/>
<dbReference type="AlphaFoldDB" id="A0A0D3KTG0"/>
<dbReference type="InterPro" id="IPR000182">
    <property type="entry name" value="GNAT_dom"/>
</dbReference>
<dbReference type="Gene3D" id="3.40.630.30">
    <property type="match status" value="1"/>
</dbReference>
<reference evidence="3" key="2">
    <citation type="submission" date="2024-10" db="UniProtKB">
        <authorList>
            <consortium name="EnsemblProtists"/>
        </authorList>
    </citation>
    <scope>IDENTIFICATION</scope>
</reference>
<evidence type="ECO:0000259" key="2">
    <source>
        <dbReference type="PROSITE" id="PS51186"/>
    </source>
</evidence>
<organism evidence="3 4">
    <name type="scientific">Emiliania huxleyi (strain CCMP1516)</name>
    <dbReference type="NCBI Taxonomy" id="280463"/>
    <lineage>
        <taxon>Eukaryota</taxon>
        <taxon>Haptista</taxon>
        <taxon>Haptophyta</taxon>
        <taxon>Prymnesiophyceae</taxon>
        <taxon>Isochrysidales</taxon>
        <taxon>Noelaerhabdaceae</taxon>
        <taxon>Emiliania</taxon>
    </lineage>
</organism>
<dbReference type="GO" id="GO:0016747">
    <property type="term" value="F:acyltransferase activity, transferring groups other than amino-acyl groups"/>
    <property type="evidence" value="ECO:0007669"/>
    <property type="project" value="InterPro"/>
</dbReference>
<evidence type="ECO:0000313" key="3">
    <source>
        <dbReference type="EnsemblProtists" id="EOD39045"/>
    </source>
</evidence>
<protein>
    <recommendedName>
        <fullName evidence="2">N-acetyltransferase domain-containing protein</fullName>
    </recommendedName>
</protein>
<dbReference type="RefSeq" id="XP_005791474.1">
    <property type="nucleotide sequence ID" value="XM_005791417.1"/>
</dbReference>
<sequence>MAEAATDTVISIGALSPEALAAHDSRVGSVTVGEAFERGVPLSMLQGSIPQELIERGRALGLEPPPREGDHGRAATSAAAAPGGPGCSIRPAAISDAATISAMCVRVASAQIDTSGFTPVGRSTLFEDILGEAAILGELQGGAVEAFVCVMDGAIVGFAARKRPLGAEAGAPLSHVRHMYVERSGAGIGKRLWGELHFRFEEESVRRVTANSSANAVPFYERLGFRKEGGESEAGGLLSQLMVYTMDADGE</sequence>
<dbReference type="EnsemblProtists" id="EOD39045">
    <property type="protein sequence ID" value="EOD39045"/>
    <property type="gene ID" value="EMIHUDRAFT_223909"/>
</dbReference>
<dbReference type="KEGG" id="ehx:EMIHUDRAFT_223909"/>
<feature type="domain" description="N-acetyltransferase" evidence="2">
    <location>
        <begin position="92"/>
        <end position="247"/>
    </location>
</feature>
<dbReference type="HOGENOM" id="CLU_1108750_0_0_1"/>
<feature type="region of interest" description="Disordered" evidence="1">
    <location>
        <begin position="60"/>
        <end position="84"/>
    </location>
</feature>
<dbReference type="PROSITE" id="PS51186">
    <property type="entry name" value="GNAT"/>
    <property type="match status" value="1"/>
</dbReference>
<evidence type="ECO:0000313" key="4">
    <source>
        <dbReference type="Proteomes" id="UP000013827"/>
    </source>
</evidence>
<name>A0A0D3KTG0_EMIH1</name>
<accession>A0A0D3KTG0</accession>
<keyword evidence="4" id="KW-1185">Reference proteome</keyword>
<dbReference type="PaxDb" id="2903-EOD39045"/>
<reference evidence="4" key="1">
    <citation type="journal article" date="2013" name="Nature">
        <title>Pan genome of the phytoplankton Emiliania underpins its global distribution.</title>
        <authorList>
            <person name="Read B.A."/>
            <person name="Kegel J."/>
            <person name="Klute M.J."/>
            <person name="Kuo A."/>
            <person name="Lefebvre S.C."/>
            <person name="Maumus F."/>
            <person name="Mayer C."/>
            <person name="Miller J."/>
            <person name="Monier A."/>
            <person name="Salamov A."/>
            <person name="Young J."/>
            <person name="Aguilar M."/>
            <person name="Claverie J.M."/>
            <person name="Frickenhaus S."/>
            <person name="Gonzalez K."/>
            <person name="Herman E.K."/>
            <person name="Lin Y.C."/>
            <person name="Napier J."/>
            <person name="Ogata H."/>
            <person name="Sarno A.F."/>
            <person name="Shmutz J."/>
            <person name="Schroeder D."/>
            <person name="de Vargas C."/>
            <person name="Verret F."/>
            <person name="von Dassow P."/>
            <person name="Valentin K."/>
            <person name="Van de Peer Y."/>
            <person name="Wheeler G."/>
            <person name="Dacks J.B."/>
            <person name="Delwiche C.F."/>
            <person name="Dyhrman S.T."/>
            <person name="Glockner G."/>
            <person name="John U."/>
            <person name="Richards T."/>
            <person name="Worden A.Z."/>
            <person name="Zhang X."/>
            <person name="Grigoriev I.V."/>
            <person name="Allen A.E."/>
            <person name="Bidle K."/>
            <person name="Borodovsky M."/>
            <person name="Bowler C."/>
            <person name="Brownlee C."/>
            <person name="Cock J.M."/>
            <person name="Elias M."/>
            <person name="Gladyshev V.N."/>
            <person name="Groth M."/>
            <person name="Guda C."/>
            <person name="Hadaegh A."/>
            <person name="Iglesias-Rodriguez M.D."/>
            <person name="Jenkins J."/>
            <person name="Jones B.M."/>
            <person name="Lawson T."/>
            <person name="Leese F."/>
            <person name="Lindquist E."/>
            <person name="Lobanov A."/>
            <person name="Lomsadze A."/>
            <person name="Malik S.B."/>
            <person name="Marsh M.E."/>
            <person name="Mackinder L."/>
            <person name="Mock T."/>
            <person name="Mueller-Roeber B."/>
            <person name="Pagarete A."/>
            <person name="Parker M."/>
            <person name="Probert I."/>
            <person name="Quesneville H."/>
            <person name="Raines C."/>
            <person name="Rensing S.A."/>
            <person name="Riano-Pachon D.M."/>
            <person name="Richier S."/>
            <person name="Rokitta S."/>
            <person name="Shiraiwa Y."/>
            <person name="Soanes D.M."/>
            <person name="van der Giezen M."/>
            <person name="Wahlund T.M."/>
            <person name="Williams B."/>
            <person name="Wilson W."/>
            <person name="Wolfe G."/>
            <person name="Wurch L.L."/>
        </authorList>
    </citation>
    <scope>NUCLEOTIDE SEQUENCE</scope>
</reference>
<dbReference type="Pfam" id="PF13673">
    <property type="entry name" value="Acetyltransf_10"/>
    <property type="match status" value="1"/>
</dbReference>
<evidence type="ECO:0000256" key="1">
    <source>
        <dbReference type="SAM" id="MobiDB-lite"/>
    </source>
</evidence>
<dbReference type="SUPFAM" id="SSF55729">
    <property type="entry name" value="Acyl-CoA N-acyltransferases (Nat)"/>
    <property type="match status" value="1"/>
</dbReference>
<dbReference type="Proteomes" id="UP000013827">
    <property type="component" value="Unassembled WGS sequence"/>
</dbReference>